<evidence type="ECO:0000313" key="2">
    <source>
        <dbReference type="EMBL" id="EDQ48519.1"/>
    </source>
</evidence>
<dbReference type="PANTHER" id="PTHR21248:SF20">
    <property type="entry name" value="CARDIOLIPIN SYNTHASE YWIE-RELATED"/>
    <property type="match status" value="1"/>
</dbReference>
<dbReference type="GO" id="GO:0030572">
    <property type="term" value="F:phosphatidyltransferase activity"/>
    <property type="evidence" value="ECO:0007669"/>
    <property type="project" value="UniProtKB-ARBA"/>
</dbReference>
<dbReference type="AlphaFoldDB" id="A9U735"/>
<dbReference type="HOGENOM" id="CLU_038053_5_2_1"/>
<dbReference type="GO" id="GO:0032049">
    <property type="term" value="P:cardiolipin biosynthetic process"/>
    <property type="evidence" value="ECO:0007669"/>
    <property type="project" value="UniProtKB-ARBA"/>
</dbReference>
<dbReference type="InterPro" id="IPR025202">
    <property type="entry name" value="PLD-like_dom"/>
</dbReference>
<reference evidence="2" key="1">
    <citation type="journal article" date="2008" name="Science">
        <title>The Physcomitrella genome reveals evolutionary insights into the conquest of land by plants.</title>
        <authorList>
            <person name="Rensing S."/>
            <person name="Lang D."/>
            <person name="Zimmer A."/>
            <person name="Terry A."/>
            <person name="Salamov A."/>
            <person name="Shapiro H."/>
            <person name="Nishiyama T."/>
            <person name="Perroud P.-F."/>
            <person name="Lindquist E."/>
            <person name="Kamisugi Y."/>
            <person name="Tanahashi T."/>
            <person name="Sakakibara K."/>
            <person name="Fujita T."/>
            <person name="Oishi K."/>
            <person name="Shin-I T."/>
            <person name="Kuroki Y."/>
            <person name="Toyoda A."/>
            <person name="Suzuki Y."/>
            <person name="Hashimoto A."/>
            <person name="Yamaguchi K."/>
            <person name="Sugano A."/>
            <person name="Kohara Y."/>
            <person name="Fujiyama A."/>
            <person name="Anterola A."/>
            <person name="Aoki S."/>
            <person name="Ashton N."/>
            <person name="Barbazuk W.B."/>
            <person name="Barker E."/>
            <person name="Bennetzen J."/>
            <person name="Bezanilla M."/>
            <person name="Blankenship R."/>
            <person name="Cho S.H."/>
            <person name="Dutcher S."/>
            <person name="Estelle M."/>
            <person name="Fawcett J.A."/>
            <person name="Gundlach H."/>
            <person name="Hanada K."/>
            <person name="Heyl A."/>
            <person name="Hicks K.A."/>
            <person name="Hugh J."/>
            <person name="Lohr M."/>
            <person name="Mayer K."/>
            <person name="Melkozernov A."/>
            <person name="Murata T."/>
            <person name="Nelson D."/>
            <person name="Pils B."/>
            <person name="Prigge M."/>
            <person name="Reiss B."/>
            <person name="Renner T."/>
            <person name="Rombauts S."/>
            <person name="Rushton P."/>
            <person name="Sanderfoot A."/>
            <person name="Schween G."/>
            <person name="Shiu S.-H."/>
            <person name="Stueber K."/>
            <person name="Theodoulou F.L."/>
            <person name="Tu H."/>
            <person name="Van de Peer Y."/>
            <person name="Verrier P.J."/>
            <person name="Waters E."/>
            <person name="Wood A."/>
            <person name="Yang L."/>
            <person name="Cove D."/>
            <person name="Cuming A."/>
            <person name="Hasebe M."/>
            <person name="Lucas S."/>
            <person name="Mishler D.B."/>
            <person name="Reski R."/>
            <person name="Grigoriev I."/>
            <person name="Quatrano R.S."/>
            <person name="Boore J.L."/>
        </authorList>
    </citation>
    <scope>NUCLEOTIDE SEQUENCE [LARGE SCALE GENOMIC DNA]</scope>
</reference>
<dbReference type="SMART" id="SM00155">
    <property type="entry name" value="PLDc"/>
    <property type="match status" value="1"/>
</dbReference>
<dbReference type="SUPFAM" id="SSF56024">
    <property type="entry name" value="Phospholipase D/nuclease"/>
    <property type="match status" value="1"/>
</dbReference>
<dbReference type="EMBL" id="DS546320">
    <property type="protein sequence ID" value="EDQ48519.1"/>
    <property type="molecule type" value="Genomic_DNA"/>
</dbReference>
<dbReference type="Gene3D" id="3.30.870.10">
    <property type="entry name" value="Endonuclease Chain A"/>
    <property type="match status" value="1"/>
</dbReference>
<organism>
    <name type="scientific">Physcomitrium patens</name>
    <name type="common">Spreading-leaved earth moss</name>
    <name type="synonym">Physcomitrella patens</name>
    <dbReference type="NCBI Taxonomy" id="3218"/>
    <lineage>
        <taxon>Eukaryota</taxon>
        <taxon>Viridiplantae</taxon>
        <taxon>Streptophyta</taxon>
        <taxon>Embryophyta</taxon>
        <taxon>Bryophyta</taxon>
        <taxon>Bryophytina</taxon>
        <taxon>Bryopsida</taxon>
        <taxon>Funariidae</taxon>
        <taxon>Funariales</taxon>
        <taxon>Funariaceae</taxon>
        <taxon>Physcomitrium</taxon>
    </lineage>
</organism>
<proteinExistence type="predicted"/>
<dbReference type="eggNOG" id="ENOG502RKKV">
    <property type="taxonomic scope" value="Eukaryota"/>
</dbReference>
<feature type="domain" description="PLD phosphodiesterase" evidence="1">
    <location>
        <begin position="76"/>
        <end position="103"/>
    </location>
</feature>
<accession>A9U735</accession>
<dbReference type="Pfam" id="PF13091">
    <property type="entry name" value="PLDc_2"/>
    <property type="match status" value="1"/>
</dbReference>
<name>A9U735_PHYPA</name>
<protein>
    <submittedName>
        <fullName evidence="2">Predicted protein</fullName>
    </submittedName>
</protein>
<dbReference type="PANTHER" id="PTHR21248">
    <property type="entry name" value="CARDIOLIPIN SYNTHASE"/>
    <property type="match status" value="1"/>
</dbReference>
<dbReference type="CDD" id="cd09112">
    <property type="entry name" value="PLDc_CLS_2"/>
    <property type="match status" value="1"/>
</dbReference>
<dbReference type="PROSITE" id="PS50035">
    <property type="entry name" value="PLD"/>
    <property type="match status" value="1"/>
</dbReference>
<gene>
    <name evidence="2" type="ORF">PHYPADRAFT_103682</name>
</gene>
<sequence length="163" mass="18142">MAAAAASSAAKEKLYIATPYFIPDPSVLMGLRTAALSGVDVRIILPHKSDSRLVLYSSLSYVQDLLEAGVRIYRYRKGFIHAKVMIVDRLMASVGTANMDMRSFFSNFEINANLFGSKAIGRLEEDFMLDLKDCYELKLGEFEARPWTQKAAEVAAHMLSPLL</sequence>
<evidence type="ECO:0000259" key="1">
    <source>
        <dbReference type="PROSITE" id="PS50035"/>
    </source>
</evidence>
<dbReference type="InterPro" id="IPR001736">
    <property type="entry name" value="PLipase_D/transphosphatidylase"/>
</dbReference>